<evidence type="ECO:0000313" key="1">
    <source>
        <dbReference type="EMBL" id="CAB1367181.1"/>
    </source>
</evidence>
<gene>
    <name evidence="1" type="ORF">DENOEST_0009</name>
</gene>
<keyword evidence="2" id="KW-1185">Reference proteome</keyword>
<proteinExistence type="predicted"/>
<accession>A0A6S6XMR8</accession>
<sequence>MVPEFTRQRVSWGEWAAALPELMALEPQGAMACLQRPAGRSSLGRR</sequence>
<dbReference type="KEGG" id="doe:DENOEST_0009"/>
<reference evidence="1 2" key="1">
    <citation type="submission" date="2020-03" db="EMBL/GenBank/DDBJ databases">
        <authorList>
            <consortium name="Genoscope - CEA"/>
            <person name="William W."/>
        </authorList>
    </citation>
    <scope>NUCLEOTIDE SEQUENCE [LARGE SCALE GENOMIC DNA]</scope>
    <source>
        <strain evidence="2">DSM 16959</strain>
    </source>
</reference>
<protein>
    <submittedName>
        <fullName evidence="1">Uncharacterized protein</fullName>
    </submittedName>
</protein>
<organism evidence="1 2">
    <name type="scientific">Denitratisoma oestradiolicum</name>
    <dbReference type="NCBI Taxonomy" id="311182"/>
    <lineage>
        <taxon>Bacteria</taxon>
        <taxon>Pseudomonadati</taxon>
        <taxon>Pseudomonadota</taxon>
        <taxon>Betaproteobacteria</taxon>
        <taxon>Nitrosomonadales</taxon>
        <taxon>Sterolibacteriaceae</taxon>
        <taxon>Denitratisoma</taxon>
    </lineage>
</organism>
<dbReference type="AlphaFoldDB" id="A0A6S6XMR8"/>
<dbReference type="EMBL" id="LR778301">
    <property type="protein sequence ID" value="CAB1367181.1"/>
    <property type="molecule type" value="Genomic_DNA"/>
</dbReference>
<name>A0A6S6XMR8_9PROT</name>
<evidence type="ECO:0000313" key="2">
    <source>
        <dbReference type="Proteomes" id="UP000515733"/>
    </source>
</evidence>
<dbReference type="Proteomes" id="UP000515733">
    <property type="component" value="Chromosome"/>
</dbReference>